<gene>
    <name evidence="1" type="ORF">APHWI1_0332</name>
</gene>
<sequence>MLLSAFFRKVMLVSYPLFHAIQNLLIGSLCCLELSHAI</sequence>
<dbReference type="Proteomes" id="UP000033622">
    <property type="component" value="Unassembled WGS sequence"/>
</dbReference>
<reference evidence="1 2" key="1">
    <citation type="submission" date="2015-01" db="EMBL/GenBank/DDBJ databases">
        <title>Genome Sequencing of Rickettsiales.</title>
        <authorList>
            <person name="Daugherty S.C."/>
            <person name="Su Q."/>
            <person name="Abolude K."/>
            <person name="Beier-Sexton M."/>
            <person name="Carlyon J.A."/>
            <person name="Carter R."/>
            <person name="Day N.P."/>
            <person name="Dumler S.J."/>
            <person name="Dyachenko V."/>
            <person name="Godinez A."/>
            <person name="Kurtti T.J."/>
            <person name="Lichay M."/>
            <person name="Mullins K.E."/>
            <person name="Ott S."/>
            <person name="Pappas-Brown V."/>
            <person name="Paris D.H."/>
            <person name="Patel P."/>
            <person name="Richards A.L."/>
            <person name="Sadzewicz L."/>
            <person name="Sears K."/>
            <person name="Seidman D."/>
            <person name="Sengamalay N."/>
            <person name="Stenos J."/>
            <person name="Tallon L.J."/>
            <person name="Vincent G."/>
            <person name="Fraser C.M."/>
            <person name="Munderloh U."/>
            <person name="Dunning-Hotopp J.C."/>
        </authorList>
    </citation>
    <scope>NUCLEOTIDE SEQUENCE [LARGE SCALE GENOMIC DNA]</scope>
    <source>
        <strain evidence="1 2">ApWI1</strain>
    </source>
</reference>
<evidence type="ECO:0000313" key="2">
    <source>
        <dbReference type="Proteomes" id="UP000033622"/>
    </source>
</evidence>
<comment type="caution">
    <text evidence="1">The sequence shown here is derived from an EMBL/GenBank/DDBJ whole genome shotgun (WGS) entry which is preliminary data.</text>
</comment>
<protein>
    <submittedName>
        <fullName evidence="1">Uncharacterized protein</fullName>
    </submittedName>
</protein>
<dbReference type="PATRIC" id="fig|1359155.3.peg.334"/>
<dbReference type="EMBL" id="LAOF01000001">
    <property type="protein sequence ID" value="KJV84614.1"/>
    <property type="molecule type" value="Genomic_DNA"/>
</dbReference>
<evidence type="ECO:0000313" key="1">
    <source>
        <dbReference type="EMBL" id="KJV84614.1"/>
    </source>
</evidence>
<dbReference type="AlphaFoldDB" id="A0A0F3PZL3"/>
<accession>A0A0F3PZL3</accession>
<proteinExistence type="predicted"/>
<organism evidence="1 2">
    <name type="scientific">Anaplasma phagocytophilum str. ApWI1</name>
    <dbReference type="NCBI Taxonomy" id="1359155"/>
    <lineage>
        <taxon>Bacteria</taxon>
        <taxon>Pseudomonadati</taxon>
        <taxon>Pseudomonadota</taxon>
        <taxon>Alphaproteobacteria</taxon>
        <taxon>Rickettsiales</taxon>
        <taxon>Anaplasmataceae</taxon>
        <taxon>Anaplasma</taxon>
        <taxon>phagocytophilum group</taxon>
    </lineage>
</organism>
<name>A0A0F3PZL3_ANAPH</name>